<dbReference type="GO" id="GO:0000045">
    <property type="term" value="P:autophagosome assembly"/>
    <property type="evidence" value="ECO:0007669"/>
    <property type="project" value="TreeGrafter"/>
</dbReference>
<evidence type="ECO:0000256" key="10">
    <source>
        <dbReference type="ARBA" id="ARBA00029362"/>
    </source>
</evidence>
<dbReference type="GO" id="GO:0016485">
    <property type="term" value="P:protein processing"/>
    <property type="evidence" value="ECO:0007669"/>
    <property type="project" value="TreeGrafter"/>
</dbReference>
<evidence type="ECO:0000256" key="8">
    <source>
        <dbReference type="ARBA" id="ARBA00022927"/>
    </source>
</evidence>
<keyword evidence="6 11" id="KW-0378">Hydrolase</keyword>
<dbReference type="InterPro" id="IPR005078">
    <property type="entry name" value="Peptidase_C54"/>
</dbReference>
<dbReference type="GO" id="GO:0015031">
    <property type="term" value="P:protein transport"/>
    <property type="evidence" value="ECO:0007669"/>
    <property type="project" value="UniProtKB-KW"/>
</dbReference>
<keyword evidence="9" id="KW-0072">Autophagy</keyword>
<keyword evidence="8" id="KW-0653">Protein transport</keyword>
<evidence type="ECO:0000256" key="3">
    <source>
        <dbReference type="ARBA" id="ARBA00022448"/>
    </source>
</evidence>
<evidence type="ECO:0000313" key="14">
    <source>
        <dbReference type="Proteomes" id="UP001377567"/>
    </source>
</evidence>
<evidence type="ECO:0000313" key="13">
    <source>
        <dbReference type="EMBL" id="GMM58875.1"/>
    </source>
</evidence>
<dbReference type="GO" id="GO:0000407">
    <property type="term" value="C:phagophore assembly site"/>
    <property type="evidence" value="ECO:0007669"/>
    <property type="project" value="UniProtKB-SubCell"/>
</dbReference>
<comment type="subcellular location">
    <subcellularLocation>
        <location evidence="11">Nucleus</location>
    </subcellularLocation>
    <subcellularLocation>
        <location evidence="11">Cytoplasm</location>
    </subcellularLocation>
    <subcellularLocation>
        <location evidence="1">Preautophagosomal structure</location>
    </subcellularLocation>
</comment>
<dbReference type="EMBL" id="BTGD01000025">
    <property type="protein sequence ID" value="GMM58875.1"/>
    <property type="molecule type" value="Genomic_DNA"/>
</dbReference>
<protein>
    <recommendedName>
        <fullName evidence="11">Cysteine protease</fullName>
        <ecNumber evidence="11">3.4.22.-</ecNumber>
    </recommendedName>
</protein>
<gene>
    <name evidence="13" type="ORF">DAKH74_054920</name>
</gene>
<dbReference type="EC" id="3.4.22.-" evidence="11"/>
<evidence type="ECO:0000256" key="7">
    <source>
        <dbReference type="ARBA" id="ARBA00022807"/>
    </source>
</evidence>
<evidence type="ECO:0000256" key="4">
    <source>
        <dbReference type="ARBA" id="ARBA00022490"/>
    </source>
</evidence>
<evidence type="ECO:0000256" key="9">
    <source>
        <dbReference type="ARBA" id="ARBA00023006"/>
    </source>
</evidence>
<evidence type="ECO:0000259" key="12">
    <source>
        <dbReference type="Pfam" id="PF03416"/>
    </source>
</evidence>
<dbReference type="GO" id="GO:0019786">
    <property type="term" value="F:protein-phosphatidylethanolamide deconjugating activity"/>
    <property type="evidence" value="ECO:0007669"/>
    <property type="project" value="InterPro"/>
</dbReference>
<dbReference type="Proteomes" id="UP001377567">
    <property type="component" value="Unassembled WGS sequence"/>
</dbReference>
<evidence type="ECO:0000256" key="6">
    <source>
        <dbReference type="ARBA" id="ARBA00022801"/>
    </source>
</evidence>
<name>A0AAV5S5M3_MAUHU</name>
<dbReference type="GO" id="GO:0000423">
    <property type="term" value="P:mitophagy"/>
    <property type="evidence" value="ECO:0007669"/>
    <property type="project" value="TreeGrafter"/>
</dbReference>
<accession>A0AAV5S5M3</accession>
<dbReference type="GO" id="GO:0004197">
    <property type="term" value="F:cysteine-type endopeptidase activity"/>
    <property type="evidence" value="ECO:0007669"/>
    <property type="project" value="TreeGrafter"/>
</dbReference>
<dbReference type="InterPro" id="IPR038765">
    <property type="entry name" value="Papain-like_cys_pep_sf"/>
</dbReference>
<reference evidence="13 14" key="1">
    <citation type="journal article" date="2023" name="Elife">
        <title>Identification of key yeast species and microbe-microbe interactions impacting larval growth of Drosophila in the wild.</title>
        <authorList>
            <person name="Mure A."/>
            <person name="Sugiura Y."/>
            <person name="Maeda R."/>
            <person name="Honda K."/>
            <person name="Sakurai N."/>
            <person name="Takahashi Y."/>
            <person name="Watada M."/>
            <person name="Katoh T."/>
            <person name="Gotoh A."/>
            <person name="Gotoh Y."/>
            <person name="Taniguchi I."/>
            <person name="Nakamura K."/>
            <person name="Hayashi T."/>
            <person name="Katayama T."/>
            <person name="Uemura T."/>
            <person name="Hattori Y."/>
        </authorList>
    </citation>
    <scope>NUCLEOTIDE SEQUENCE [LARGE SCALE GENOMIC DNA]</scope>
    <source>
        <strain evidence="13 14">KH-74</strain>
    </source>
</reference>
<dbReference type="InterPro" id="IPR046792">
    <property type="entry name" value="Peptidase_C54_cat"/>
</dbReference>
<dbReference type="AlphaFoldDB" id="A0AAV5S5M3"/>
<comment type="catalytic activity">
    <reaction evidence="10">
        <text>[protein]-C-terminal L-amino acid-glycyl-phosphatidylethanolamide + H2O = [protein]-C-terminal L-amino acid-glycine + a 1,2-diacyl-sn-glycero-3-phosphoethanolamine</text>
        <dbReference type="Rhea" id="RHEA:67548"/>
        <dbReference type="Rhea" id="RHEA-COMP:17323"/>
        <dbReference type="Rhea" id="RHEA-COMP:17324"/>
        <dbReference type="ChEBI" id="CHEBI:15377"/>
        <dbReference type="ChEBI" id="CHEBI:64612"/>
        <dbReference type="ChEBI" id="CHEBI:172940"/>
        <dbReference type="ChEBI" id="CHEBI:172941"/>
    </reaction>
    <physiologicalReaction direction="left-to-right" evidence="10">
        <dbReference type="Rhea" id="RHEA:67549"/>
    </physiologicalReaction>
</comment>
<dbReference type="GO" id="GO:0034727">
    <property type="term" value="P:piecemeal microautophagy of the nucleus"/>
    <property type="evidence" value="ECO:0007669"/>
    <property type="project" value="TreeGrafter"/>
</dbReference>
<keyword evidence="7" id="KW-0788">Thiol protease</keyword>
<proteinExistence type="inferred from homology"/>
<keyword evidence="14" id="KW-1185">Reference proteome</keyword>
<organism evidence="13 14">
    <name type="scientific">Maudiozyma humilis</name>
    <name type="common">Sour dough yeast</name>
    <name type="synonym">Kazachstania humilis</name>
    <dbReference type="NCBI Taxonomy" id="51915"/>
    <lineage>
        <taxon>Eukaryota</taxon>
        <taxon>Fungi</taxon>
        <taxon>Dikarya</taxon>
        <taxon>Ascomycota</taxon>
        <taxon>Saccharomycotina</taxon>
        <taxon>Saccharomycetes</taxon>
        <taxon>Saccharomycetales</taxon>
        <taxon>Saccharomycetaceae</taxon>
        <taxon>Maudiozyma</taxon>
    </lineage>
</organism>
<keyword evidence="3" id="KW-0813">Transport</keyword>
<evidence type="ECO:0000256" key="11">
    <source>
        <dbReference type="RuleBase" id="RU363115"/>
    </source>
</evidence>
<dbReference type="SUPFAM" id="SSF54001">
    <property type="entry name" value="Cysteine proteinases"/>
    <property type="match status" value="1"/>
</dbReference>
<feature type="domain" description="Peptidase C54 catalytic" evidence="12">
    <location>
        <begin position="65"/>
        <end position="356"/>
    </location>
</feature>
<dbReference type="PANTHER" id="PTHR22624:SF49">
    <property type="entry name" value="CYSTEINE PROTEASE"/>
    <property type="match status" value="1"/>
</dbReference>
<evidence type="ECO:0000256" key="2">
    <source>
        <dbReference type="ARBA" id="ARBA00010958"/>
    </source>
</evidence>
<dbReference type="GO" id="GO:0005634">
    <property type="term" value="C:nucleus"/>
    <property type="evidence" value="ECO:0007669"/>
    <property type="project" value="UniProtKB-SubCell"/>
</dbReference>
<keyword evidence="5 11" id="KW-0645">Protease</keyword>
<evidence type="ECO:0000256" key="1">
    <source>
        <dbReference type="ARBA" id="ARBA00004329"/>
    </source>
</evidence>
<dbReference type="GO" id="GO:0035973">
    <property type="term" value="P:aggrephagy"/>
    <property type="evidence" value="ECO:0007669"/>
    <property type="project" value="TreeGrafter"/>
</dbReference>
<sequence>MTVPASSNDIEATSEQKPQINDNNIYILGLSYKNIPTTTDDNNNTPYQRGFISNIFSPPIIIDSPFQRDIESRPFFTYRTRFEPLQMAEGGPSPMMFQRFIRDNPINSLENIISNPDCFTTDIGWGCMIRTGQSLLANALQLLLLDRHFTLKGSETNKAAMQIRRMIIGWFYDETSAPFSIQNFVKAGAKLCTLKPGEWFGPAATATSIKELISNFPECGITDCVISISSGDIPQDNIQDIFADNADAKILILLGVKLGLSDVNPKYGDDILKLLESKYSVGIAGGRPSSSFYFFGHEGPELLYFDPHTPQNVLDSSTIDTCISKTYGRLPVSEMDPSMMVGILIQSPQDWTAFVEECSDIRIINIVNSSVDDISETIEEFDICSMESTCSNESFHPVTSLSDVTNKDDYVNIQPLRDEFKSGTIFVDSPNSSQTAKREGNLV</sequence>
<comment type="caution">
    <text evidence="13">The sequence shown here is derived from an EMBL/GenBank/DDBJ whole genome shotgun (WGS) entry which is preliminary data.</text>
</comment>
<comment type="similarity">
    <text evidence="2 11">Belongs to the peptidase C54 family.</text>
</comment>
<dbReference type="Pfam" id="PF03416">
    <property type="entry name" value="Peptidase_C54"/>
    <property type="match status" value="1"/>
</dbReference>
<keyword evidence="4 11" id="KW-0963">Cytoplasm</keyword>
<keyword evidence="11" id="KW-0539">Nucleus</keyword>
<dbReference type="PANTHER" id="PTHR22624">
    <property type="entry name" value="CYSTEINE PROTEASE ATG4"/>
    <property type="match status" value="1"/>
</dbReference>
<comment type="function">
    <text evidence="11">Required for selective autophagic degradation of the nucleus (nucleophagy) as well as for mitophagy which contributes to regulate mitochondrial quantity and quality by eliminating the mitochondria to a basal level to fulfill cellular energy requirements and preventing excess ROS production.</text>
</comment>
<evidence type="ECO:0000256" key="5">
    <source>
        <dbReference type="ARBA" id="ARBA00022670"/>
    </source>
</evidence>